<feature type="domain" description="U1-type" evidence="12">
    <location>
        <begin position="2"/>
        <end position="32"/>
    </location>
</feature>
<dbReference type="InterPro" id="IPR047187">
    <property type="entry name" value="SF1_C_Upf1"/>
</dbReference>
<dbReference type="CDD" id="cd18038">
    <property type="entry name" value="DEXXQc_Helz-like"/>
    <property type="match status" value="1"/>
</dbReference>
<keyword evidence="7" id="KW-0347">Helicase</keyword>
<comment type="subcellular location">
    <subcellularLocation>
        <location evidence="1">Cytoplasm</location>
        <location evidence="1">Cytoplasmic ribonucleoprotein granule</location>
    </subcellularLocation>
</comment>
<dbReference type="Gene3D" id="3.40.50.300">
    <property type="entry name" value="P-loop containing nucleotide triphosphate hydrolases"/>
    <property type="match status" value="2"/>
</dbReference>
<evidence type="ECO:0000259" key="12">
    <source>
        <dbReference type="SMART" id="SM00451"/>
    </source>
</evidence>
<evidence type="ECO:0000256" key="8">
    <source>
        <dbReference type="ARBA" id="ARBA00022840"/>
    </source>
</evidence>
<dbReference type="GO" id="GO:0032574">
    <property type="term" value="F:5'-3' RNA helicase activity"/>
    <property type="evidence" value="ECO:0007669"/>
    <property type="project" value="InterPro"/>
</dbReference>
<dbReference type="GO" id="GO:0036464">
    <property type="term" value="C:cytoplasmic ribonucleoprotein granule"/>
    <property type="evidence" value="ECO:0007669"/>
    <property type="project" value="UniProtKB-SubCell"/>
</dbReference>
<dbReference type="SMART" id="SM00451">
    <property type="entry name" value="ZnF_U1"/>
    <property type="match status" value="2"/>
</dbReference>
<keyword evidence="6 13" id="KW-0378">Hydrolase</keyword>
<dbReference type="AlphaFoldDB" id="A0A166G5J5"/>
<dbReference type="SUPFAM" id="SSF52540">
    <property type="entry name" value="P-loop containing nucleoside triphosphate hydrolases"/>
    <property type="match status" value="1"/>
</dbReference>
<dbReference type="GO" id="GO:0005524">
    <property type="term" value="F:ATP binding"/>
    <property type="evidence" value="ECO:0007669"/>
    <property type="project" value="UniProtKB-KW"/>
</dbReference>
<comment type="similarity">
    <text evidence="2">Belongs to the DNA2/NAM7 helicase family. SDE3 subfamily.</text>
</comment>
<evidence type="ECO:0000256" key="10">
    <source>
        <dbReference type="ARBA" id="ARBA00023158"/>
    </source>
</evidence>
<dbReference type="GO" id="GO:0003723">
    <property type="term" value="F:RNA binding"/>
    <property type="evidence" value="ECO:0007669"/>
    <property type="project" value="UniProtKB-KW"/>
</dbReference>
<organism evidence="13 14">
    <name type="scientific">Athelia psychrophila</name>
    <dbReference type="NCBI Taxonomy" id="1759441"/>
    <lineage>
        <taxon>Eukaryota</taxon>
        <taxon>Fungi</taxon>
        <taxon>Dikarya</taxon>
        <taxon>Basidiomycota</taxon>
        <taxon>Agaricomycotina</taxon>
        <taxon>Agaricomycetes</taxon>
        <taxon>Agaricomycetidae</taxon>
        <taxon>Atheliales</taxon>
        <taxon>Atheliaceae</taxon>
        <taxon>Athelia</taxon>
    </lineage>
</organism>
<dbReference type="EC" id="3.6.4.13" evidence="3"/>
<dbReference type="PANTHER" id="PTHR45418:SF1">
    <property type="entry name" value="CANCER_TESTIS ANTIGEN 55"/>
    <property type="match status" value="1"/>
</dbReference>
<evidence type="ECO:0000256" key="7">
    <source>
        <dbReference type="ARBA" id="ARBA00022806"/>
    </source>
</evidence>
<dbReference type="GO" id="GO:0016787">
    <property type="term" value="F:hydrolase activity"/>
    <property type="evidence" value="ECO:0007669"/>
    <property type="project" value="UniProtKB-KW"/>
</dbReference>
<comment type="catalytic activity">
    <reaction evidence="11">
        <text>ATP + H2O = ADP + phosphate + H(+)</text>
        <dbReference type="Rhea" id="RHEA:13065"/>
        <dbReference type="ChEBI" id="CHEBI:15377"/>
        <dbReference type="ChEBI" id="CHEBI:15378"/>
        <dbReference type="ChEBI" id="CHEBI:30616"/>
        <dbReference type="ChEBI" id="CHEBI:43474"/>
        <dbReference type="ChEBI" id="CHEBI:456216"/>
        <dbReference type="EC" id="3.6.4.13"/>
    </reaction>
</comment>
<evidence type="ECO:0000256" key="4">
    <source>
        <dbReference type="ARBA" id="ARBA00022490"/>
    </source>
</evidence>
<accession>A0A166G5J5</accession>
<dbReference type="Pfam" id="PF21634">
    <property type="entry name" value="MOV-10_beta-barrel"/>
    <property type="match status" value="1"/>
</dbReference>
<reference evidence="13 14" key="1">
    <citation type="journal article" date="2016" name="Mol. Biol. Evol.">
        <title>Comparative Genomics of Early-Diverging Mushroom-Forming Fungi Provides Insights into the Origins of Lignocellulose Decay Capabilities.</title>
        <authorList>
            <person name="Nagy L.G."/>
            <person name="Riley R."/>
            <person name="Tritt A."/>
            <person name="Adam C."/>
            <person name="Daum C."/>
            <person name="Floudas D."/>
            <person name="Sun H."/>
            <person name="Yadav J.S."/>
            <person name="Pangilinan J."/>
            <person name="Larsson K.H."/>
            <person name="Matsuura K."/>
            <person name="Barry K."/>
            <person name="Labutti K."/>
            <person name="Kuo R."/>
            <person name="Ohm R.A."/>
            <person name="Bhattacharya S.S."/>
            <person name="Shirouzu T."/>
            <person name="Yoshinaga Y."/>
            <person name="Martin F.M."/>
            <person name="Grigoriev I.V."/>
            <person name="Hibbett D.S."/>
        </authorList>
    </citation>
    <scope>NUCLEOTIDE SEQUENCE [LARGE SCALE GENOMIC DNA]</scope>
    <source>
        <strain evidence="13 14">CBS 109695</strain>
    </source>
</reference>
<dbReference type="InterPro" id="IPR013087">
    <property type="entry name" value="Znf_C2H2_type"/>
</dbReference>
<evidence type="ECO:0000256" key="3">
    <source>
        <dbReference type="ARBA" id="ARBA00012552"/>
    </source>
</evidence>
<dbReference type="SUPFAM" id="SSF57667">
    <property type="entry name" value="beta-beta-alpha zinc fingers"/>
    <property type="match status" value="1"/>
</dbReference>
<dbReference type="GO" id="GO:0031047">
    <property type="term" value="P:regulatory ncRNA-mediated gene silencing"/>
    <property type="evidence" value="ECO:0007669"/>
    <property type="project" value="UniProtKB-KW"/>
</dbReference>
<dbReference type="InterPro" id="IPR036236">
    <property type="entry name" value="Znf_C2H2_sf"/>
</dbReference>
<dbReference type="InterPro" id="IPR041677">
    <property type="entry name" value="DNA2/NAM7_AAA_11"/>
</dbReference>
<keyword evidence="14" id="KW-1185">Reference proteome</keyword>
<sequence>MTCDDCGIICTDMNVYRAHLKGRPHARRVSGATEVLHCPLCNMNARVEGGWAGHIKTKRHLRKVAQSPGEVFPEEPVSTSFAEFCHACNTDVPRNQWLRHLQTPGHLKKERFTAYKAVLGEAEKDKNGITVTETLDFGIVSPGDSQQGVQLEMRVENAVPLSRIKLVEARLSSASATKASSSFSTVLSGNSLVKNGLATTVVVHFRETHNGRYNDRLEIIFLDESLDQRFAIVRSLRAIVGSQADHELLKPKSPYVPRKRGSREAATDVVPGVAPPALKAIPYVVKLAESPIPKDLSNALITGAPQDRPANIRRLFMPPIWNSDTYSRHMKHLIWTEEFQMEHDLQIYDTDAKLDKHGVFYHLDVPGLAENRPSVLVGDKILAKPKGSETSRWFSGGVHFVRKESVGLRFDPSFKWTAGQVYNIRFKLNRIPLRRQHQALDTAFKQDRVLFPSPEHIQGPLNANVHLNIVNKLIANNPNQLLAVKGIVGQQAGAVPFVIFGPPGTGKTVTVVEAIRQLYLTKPTARILACAPSNSAADLIASRLRDLGPTVLFRFYAPSRAQNQVPDELQPFIATKVDGHFTVPPMAALKRFRIIVSTCVSASFPYGVGLPRGHFSHLFFDEAGHATEPETMIAIQTMADNATNIVLSGDPRQLGPIIRSDVARQLGLETSYLERLMNDGMHDEQKAHGRTVVKLVMNFRSHGAILKFPNDQFYRGELRQCGDPKIINAYIGSSHLVSKKFPIIFHAISGQDDREASSPSFFNIDEATQVKKYVQALRADRQIHITDQDIGVIAPYHAQCKKLRTALKSVDAESVKVGSVEEYQGQERRVIIVSTVRSSKEFVSYDLRHTLGFVANPRRFNVAVTRAQALLIVVGDPNVLSLDPLWRSFLNYVHTNGGWKGPPPSWDTLAPVNEDGSYAEGVRAAGLEDMNDFTRRMEALTVAGVDEDLNAADSANVDRPWRVLE</sequence>
<dbReference type="FunFam" id="3.40.50.300:FF:000608">
    <property type="entry name" value="Mov10 RISC complex RNA helicase"/>
    <property type="match status" value="1"/>
</dbReference>
<evidence type="ECO:0000313" key="14">
    <source>
        <dbReference type="Proteomes" id="UP000076532"/>
    </source>
</evidence>
<dbReference type="InterPro" id="IPR026122">
    <property type="entry name" value="MOV-10/SDE3_DEXXQ/H-box"/>
</dbReference>
<dbReference type="Proteomes" id="UP000076532">
    <property type="component" value="Unassembled WGS sequence"/>
</dbReference>
<dbReference type="InterPro" id="IPR049080">
    <property type="entry name" value="MOV-10-like_beta-barrel"/>
</dbReference>
<dbReference type="InterPro" id="IPR041679">
    <property type="entry name" value="DNA2/NAM7-like_C"/>
</dbReference>
<evidence type="ECO:0000313" key="13">
    <source>
        <dbReference type="EMBL" id="KZP17492.1"/>
    </source>
</evidence>
<evidence type="ECO:0000256" key="1">
    <source>
        <dbReference type="ARBA" id="ARBA00004331"/>
    </source>
</evidence>
<proteinExistence type="inferred from homology"/>
<keyword evidence="4" id="KW-0963">Cytoplasm</keyword>
<dbReference type="OrthoDB" id="6513042at2759"/>
<keyword evidence="10" id="KW-0943">RNA-mediated gene silencing</keyword>
<dbReference type="PANTHER" id="PTHR45418">
    <property type="entry name" value="CANCER/TESTIS ANTIGEN 55"/>
    <property type="match status" value="1"/>
</dbReference>
<evidence type="ECO:0000256" key="11">
    <source>
        <dbReference type="ARBA" id="ARBA00047984"/>
    </source>
</evidence>
<keyword evidence="5" id="KW-0547">Nucleotide-binding</keyword>
<keyword evidence="8" id="KW-0067">ATP-binding</keyword>
<evidence type="ECO:0000256" key="2">
    <source>
        <dbReference type="ARBA" id="ARBA00005601"/>
    </source>
</evidence>
<dbReference type="CDD" id="cd18808">
    <property type="entry name" value="SF1_C_Upf1"/>
    <property type="match status" value="1"/>
</dbReference>
<dbReference type="STRING" id="436010.A0A166G5J5"/>
<dbReference type="GO" id="GO:0008270">
    <property type="term" value="F:zinc ion binding"/>
    <property type="evidence" value="ECO:0007669"/>
    <property type="project" value="InterPro"/>
</dbReference>
<protein>
    <recommendedName>
        <fullName evidence="3">RNA helicase</fullName>
        <ecNumber evidence="3">3.6.4.13</ecNumber>
    </recommendedName>
</protein>
<dbReference type="InterPro" id="IPR003604">
    <property type="entry name" value="Matrin/U1-like-C_Znf_C2H2"/>
</dbReference>
<keyword evidence="9" id="KW-0694">RNA-binding</keyword>
<dbReference type="EMBL" id="KV417582">
    <property type="protein sequence ID" value="KZP17492.1"/>
    <property type="molecule type" value="Genomic_DNA"/>
</dbReference>
<gene>
    <name evidence="13" type="ORF">FIBSPDRAFT_830498</name>
</gene>
<evidence type="ECO:0000256" key="6">
    <source>
        <dbReference type="ARBA" id="ARBA00022801"/>
    </source>
</evidence>
<dbReference type="Pfam" id="PF13087">
    <property type="entry name" value="AAA_12"/>
    <property type="match status" value="1"/>
</dbReference>
<evidence type="ECO:0000256" key="5">
    <source>
        <dbReference type="ARBA" id="ARBA00022741"/>
    </source>
</evidence>
<name>A0A166G5J5_9AGAM</name>
<dbReference type="InterPro" id="IPR027417">
    <property type="entry name" value="P-loop_NTPase"/>
</dbReference>
<feature type="domain" description="U1-type" evidence="12">
    <location>
        <begin position="33"/>
        <end position="67"/>
    </location>
</feature>
<dbReference type="Pfam" id="PF12874">
    <property type="entry name" value="zf-met"/>
    <property type="match status" value="1"/>
</dbReference>
<dbReference type="Pfam" id="PF13086">
    <property type="entry name" value="AAA_11"/>
    <property type="match status" value="2"/>
</dbReference>
<evidence type="ECO:0000256" key="9">
    <source>
        <dbReference type="ARBA" id="ARBA00022884"/>
    </source>
</evidence>